<comment type="caution">
    <text evidence="2">The sequence shown here is derived from an EMBL/GenBank/DDBJ whole genome shotgun (WGS) entry which is preliminary data.</text>
</comment>
<gene>
    <name evidence="2" type="ORF">ACFFVI_08930</name>
</gene>
<feature type="domain" description="Phosphatidate phosphatase APP1 catalytic" evidence="1">
    <location>
        <begin position="146"/>
        <end position="297"/>
    </location>
</feature>
<dbReference type="RefSeq" id="WP_380135153.1">
    <property type="nucleotide sequence ID" value="NZ_JBHLUI010000003.1"/>
</dbReference>
<dbReference type="EMBL" id="JBHMDM010000004">
    <property type="protein sequence ID" value="MFB9377093.1"/>
    <property type="molecule type" value="Genomic_DNA"/>
</dbReference>
<dbReference type="Proteomes" id="UP001589748">
    <property type="component" value="Unassembled WGS sequence"/>
</dbReference>
<name>A0ABV5LSR3_9ACTN</name>
<evidence type="ECO:0000313" key="2">
    <source>
        <dbReference type="EMBL" id="MFB9377093.1"/>
    </source>
</evidence>
<evidence type="ECO:0000259" key="1">
    <source>
        <dbReference type="Pfam" id="PF09949"/>
    </source>
</evidence>
<dbReference type="InterPro" id="IPR052935">
    <property type="entry name" value="Mg2+_PAP"/>
</dbReference>
<organism evidence="2 3">
    <name type="scientific">Kineococcus gynurae</name>
    <dbReference type="NCBI Taxonomy" id="452979"/>
    <lineage>
        <taxon>Bacteria</taxon>
        <taxon>Bacillati</taxon>
        <taxon>Actinomycetota</taxon>
        <taxon>Actinomycetes</taxon>
        <taxon>Kineosporiales</taxon>
        <taxon>Kineosporiaceae</taxon>
        <taxon>Kineococcus</taxon>
    </lineage>
</organism>
<sequence>MNEQPGSRLGAGLFRFGRARRDVIASFLRRRGWSYAVLPYPGYGTSEQVRVLARVVLAAPGKDPDSVRGVAAWRRLVTLQRSRVDVEIGVDGIAGPAEVRSGPGGLIDSTLPWSLGPGEHRVTFRVGDRPPVTAPVHVAAPSARTGIVCDIDDTALLTGLQRPLSAAWRTLTRAFAQRAPVEGMADLLAAAREHGDEHAPVVYLSTGPWNFNEPLTRFLHRNGFPAGPLLQTRWGPSEEGFFRDGQAHKRRSLRRLREDFPDVRWLLVGDDGENDPAIYREFAREHPGNVAAVLLRQVRGDVDPAATERGPVETVGGSVPVVRGPDGHVLLERFRAARSTGG</sequence>
<protein>
    <submittedName>
        <fullName evidence="2">App1 family protein</fullName>
    </submittedName>
</protein>
<keyword evidence="3" id="KW-1185">Reference proteome</keyword>
<dbReference type="InterPro" id="IPR019236">
    <property type="entry name" value="APP1_cat"/>
</dbReference>
<dbReference type="PANTHER" id="PTHR28208:SF3">
    <property type="entry name" value="PHOSPHATIDATE PHOSPHATASE APP1"/>
    <property type="match status" value="1"/>
</dbReference>
<dbReference type="Pfam" id="PF09949">
    <property type="entry name" value="APP1_cat"/>
    <property type="match status" value="1"/>
</dbReference>
<reference evidence="2 3" key="1">
    <citation type="submission" date="2024-09" db="EMBL/GenBank/DDBJ databases">
        <authorList>
            <person name="Sun Q."/>
            <person name="Mori K."/>
        </authorList>
    </citation>
    <scope>NUCLEOTIDE SEQUENCE [LARGE SCALE GENOMIC DNA]</scope>
    <source>
        <strain evidence="2 3">TISTR 1856</strain>
    </source>
</reference>
<evidence type="ECO:0000313" key="3">
    <source>
        <dbReference type="Proteomes" id="UP001589748"/>
    </source>
</evidence>
<accession>A0ABV5LSR3</accession>
<dbReference type="PANTHER" id="PTHR28208">
    <property type="entry name" value="PHOSPHATIDATE PHOSPHATASE APP1"/>
    <property type="match status" value="1"/>
</dbReference>
<proteinExistence type="predicted"/>